<name>A0A9W8NCY4_9PEZI</name>
<keyword evidence="2" id="KW-1133">Transmembrane helix</keyword>
<gene>
    <name evidence="3" type="ORF">NPX13_g6230</name>
</gene>
<protein>
    <submittedName>
        <fullName evidence="3">Uncharacterized protein</fullName>
    </submittedName>
</protein>
<comment type="caution">
    <text evidence="3">The sequence shown here is derived from an EMBL/GenBank/DDBJ whole genome shotgun (WGS) entry which is preliminary data.</text>
</comment>
<evidence type="ECO:0000313" key="4">
    <source>
        <dbReference type="Proteomes" id="UP001148614"/>
    </source>
</evidence>
<feature type="compositionally biased region" description="Polar residues" evidence="1">
    <location>
        <begin position="36"/>
        <end position="45"/>
    </location>
</feature>
<dbReference type="VEuPathDB" id="FungiDB:F4678DRAFT_153997"/>
<accession>A0A9W8NCY4</accession>
<keyword evidence="4" id="KW-1185">Reference proteome</keyword>
<keyword evidence="2" id="KW-0812">Transmembrane</keyword>
<evidence type="ECO:0000313" key="3">
    <source>
        <dbReference type="EMBL" id="KAJ3568999.1"/>
    </source>
</evidence>
<dbReference type="OrthoDB" id="5214669at2759"/>
<sequence>MVSSTGDEAKKASPITVSTVAVVPEPGDTYHPDMNHGNSTPSTPTTAHTVHKFDIDDIEAMKPARSQETLRGSSRFQSDGRVWPGQAFWREKTRAAKRKNRTCQCLARLDKRTQVVIKITIVLLILGIAVAVGFAVSKSLGARIWKPQDDQI</sequence>
<evidence type="ECO:0000256" key="2">
    <source>
        <dbReference type="SAM" id="Phobius"/>
    </source>
</evidence>
<feature type="region of interest" description="Disordered" evidence="1">
    <location>
        <begin position="26"/>
        <end position="45"/>
    </location>
</feature>
<dbReference type="EMBL" id="JANPWZ010001078">
    <property type="protein sequence ID" value="KAJ3568999.1"/>
    <property type="molecule type" value="Genomic_DNA"/>
</dbReference>
<proteinExistence type="predicted"/>
<feature type="transmembrane region" description="Helical" evidence="2">
    <location>
        <begin position="115"/>
        <end position="136"/>
    </location>
</feature>
<reference evidence="3" key="1">
    <citation type="submission" date="2022-07" db="EMBL/GenBank/DDBJ databases">
        <title>Genome Sequence of Xylaria arbuscula.</title>
        <authorList>
            <person name="Buettner E."/>
        </authorList>
    </citation>
    <scope>NUCLEOTIDE SEQUENCE</scope>
    <source>
        <strain evidence="3">VT107</strain>
    </source>
</reference>
<organism evidence="3 4">
    <name type="scientific">Xylaria arbuscula</name>
    <dbReference type="NCBI Taxonomy" id="114810"/>
    <lineage>
        <taxon>Eukaryota</taxon>
        <taxon>Fungi</taxon>
        <taxon>Dikarya</taxon>
        <taxon>Ascomycota</taxon>
        <taxon>Pezizomycotina</taxon>
        <taxon>Sordariomycetes</taxon>
        <taxon>Xylariomycetidae</taxon>
        <taxon>Xylariales</taxon>
        <taxon>Xylariaceae</taxon>
        <taxon>Xylaria</taxon>
    </lineage>
</organism>
<dbReference type="AlphaFoldDB" id="A0A9W8NCY4"/>
<evidence type="ECO:0000256" key="1">
    <source>
        <dbReference type="SAM" id="MobiDB-lite"/>
    </source>
</evidence>
<keyword evidence="2" id="KW-0472">Membrane</keyword>
<dbReference type="Proteomes" id="UP001148614">
    <property type="component" value="Unassembled WGS sequence"/>
</dbReference>